<dbReference type="Proteomes" id="UP000521943">
    <property type="component" value="Unassembled WGS sequence"/>
</dbReference>
<reference evidence="1 2" key="1">
    <citation type="submission" date="2020-07" db="EMBL/GenBank/DDBJ databases">
        <title>Comparative genomics of pyrophilous fungi reveals a link between fire events and developmental genes.</title>
        <authorList>
            <consortium name="DOE Joint Genome Institute"/>
            <person name="Steindorff A.S."/>
            <person name="Carver A."/>
            <person name="Calhoun S."/>
            <person name="Stillman K."/>
            <person name="Liu H."/>
            <person name="Lipzen A."/>
            <person name="Pangilinan J."/>
            <person name="Labutti K."/>
            <person name="Bruns T.D."/>
            <person name="Grigoriev I.V."/>
        </authorList>
    </citation>
    <scope>NUCLEOTIDE SEQUENCE [LARGE SCALE GENOMIC DNA]</scope>
    <source>
        <strain evidence="1 2">CBS 144469</strain>
    </source>
</reference>
<evidence type="ECO:0000313" key="1">
    <source>
        <dbReference type="EMBL" id="KAF6744385.1"/>
    </source>
</evidence>
<comment type="caution">
    <text evidence="1">The sequence shown here is derived from an EMBL/GenBank/DDBJ whole genome shotgun (WGS) entry which is preliminary data.</text>
</comment>
<organism evidence="1 2">
    <name type="scientific">Ephemerocybe angulata</name>
    <dbReference type="NCBI Taxonomy" id="980116"/>
    <lineage>
        <taxon>Eukaryota</taxon>
        <taxon>Fungi</taxon>
        <taxon>Dikarya</taxon>
        <taxon>Basidiomycota</taxon>
        <taxon>Agaricomycotina</taxon>
        <taxon>Agaricomycetes</taxon>
        <taxon>Agaricomycetidae</taxon>
        <taxon>Agaricales</taxon>
        <taxon>Agaricineae</taxon>
        <taxon>Psathyrellaceae</taxon>
        <taxon>Ephemerocybe</taxon>
    </lineage>
</organism>
<dbReference type="AlphaFoldDB" id="A0A8H6HDF9"/>
<name>A0A8H6HDF9_9AGAR</name>
<dbReference type="EMBL" id="JACGCI010000123">
    <property type="protein sequence ID" value="KAF6744385.1"/>
    <property type="molecule type" value="Genomic_DNA"/>
</dbReference>
<accession>A0A8H6HDF9</accession>
<protein>
    <submittedName>
        <fullName evidence="1">Uncharacterized protein</fullName>
    </submittedName>
</protein>
<sequence length="256" mass="29436">MIKELKVLRNRPSSELNGAETRVLCANLPAQKLDSWDVGLYGRPLEPQLLHVRLDGGCTRQYLQGFYLPWNDIYAHMGHYSRMTNAWRDRPSYSKPKYSRYQTPDEPKTSNALVSPLPLYPDFTTGVEFDSSNAKRKRLNDGEEVSSKCNPFKCYARDCTADYVWGAPCQREFTQVDEKYFNHLWHEHTRVVVANTASRMGDAQRTDGGPAGPGCLINFDKRIDQLYTGFGRRAISSSFIFIPGFSLWYRSTRIRQ</sequence>
<keyword evidence="2" id="KW-1185">Reference proteome</keyword>
<proteinExistence type="predicted"/>
<gene>
    <name evidence="1" type="ORF">DFP72DRAFT_857682</name>
</gene>
<evidence type="ECO:0000313" key="2">
    <source>
        <dbReference type="Proteomes" id="UP000521943"/>
    </source>
</evidence>